<proteinExistence type="predicted"/>
<gene>
    <name evidence="1" type="ORF">RhiirC2_863225</name>
</gene>
<comment type="caution">
    <text evidence="1">The sequence shown here is derived from an EMBL/GenBank/DDBJ whole genome shotgun (WGS) entry which is preliminary data.</text>
</comment>
<reference evidence="1 2" key="2">
    <citation type="submission" date="2017-10" db="EMBL/GenBank/DDBJ databases">
        <title>Extensive intraspecific genome diversity in a model arbuscular mycorrhizal fungus.</title>
        <authorList>
            <person name="Chen E.C.H."/>
            <person name="Morin E."/>
            <person name="Baudet D."/>
            <person name="Noel J."/>
            <person name="Ndikumana S."/>
            <person name="Charron P."/>
            <person name="St-Onge C."/>
            <person name="Giorgi J."/>
            <person name="Grigoriev I.V."/>
            <person name="Roux C."/>
            <person name="Martin F.M."/>
            <person name="Corradi N."/>
        </authorList>
    </citation>
    <scope>NUCLEOTIDE SEQUENCE [LARGE SCALE GENOMIC DNA]</scope>
    <source>
        <strain evidence="1 2">C2</strain>
    </source>
</reference>
<sequence>MAYTWLSKIILKITLPYMAEHGQGWSKTAVIFKEGNQIGAKVKLPKYKNSSLLACQNLIKLVNFQLVAFIGVQIHIYDVDLKYNRLYRMYLVADVAIPTQKFQFISLVSLLEALYTIKDSTAYKELEGALLRQNYFEKWHIFRGWKHGCKSKEIVSFWDSILEREKRHAIKEYDYKILEQVRSKHVSIGGADVARVQRENAHSKELAFSLYKR</sequence>
<evidence type="ECO:0000313" key="2">
    <source>
        <dbReference type="Proteomes" id="UP000233469"/>
    </source>
</evidence>
<name>A0A2N1NNB9_9GLOM</name>
<dbReference type="EMBL" id="LLXL01000243">
    <property type="protein sequence ID" value="PKK75425.1"/>
    <property type="molecule type" value="Genomic_DNA"/>
</dbReference>
<reference evidence="1 2" key="1">
    <citation type="submission" date="2016-04" db="EMBL/GenBank/DDBJ databases">
        <title>Genome analyses suggest a sexual origin of heterokaryosis in a supposedly ancient asexual fungus.</title>
        <authorList>
            <person name="Ropars J."/>
            <person name="Sedzielewska K."/>
            <person name="Noel J."/>
            <person name="Charron P."/>
            <person name="Farinelli L."/>
            <person name="Marton T."/>
            <person name="Kruger M."/>
            <person name="Pelin A."/>
            <person name="Brachmann A."/>
            <person name="Corradi N."/>
        </authorList>
    </citation>
    <scope>NUCLEOTIDE SEQUENCE [LARGE SCALE GENOMIC DNA]</scope>
    <source>
        <strain evidence="1 2">C2</strain>
    </source>
</reference>
<accession>A0A2N1NNB9</accession>
<protein>
    <submittedName>
        <fullName evidence="1">Uncharacterized protein</fullName>
    </submittedName>
</protein>
<dbReference type="VEuPathDB" id="FungiDB:FUN_019001"/>
<evidence type="ECO:0000313" key="1">
    <source>
        <dbReference type="EMBL" id="PKK75425.1"/>
    </source>
</evidence>
<dbReference type="Proteomes" id="UP000233469">
    <property type="component" value="Unassembled WGS sequence"/>
</dbReference>
<dbReference type="AlphaFoldDB" id="A0A2N1NNB9"/>
<organism evidence="1 2">
    <name type="scientific">Rhizophagus irregularis</name>
    <dbReference type="NCBI Taxonomy" id="588596"/>
    <lineage>
        <taxon>Eukaryota</taxon>
        <taxon>Fungi</taxon>
        <taxon>Fungi incertae sedis</taxon>
        <taxon>Mucoromycota</taxon>
        <taxon>Glomeromycotina</taxon>
        <taxon>Glomeromycetes</taxon>
        <taxon>Glomerales</taxon>
        <taxon>Glomeraceae</taxon>
        <taxon>Rhizophagus</taxon>
    </lineage>
</organism>